<evidence type="ECO:0000256" key="3">
    <source>
        <dbReference type="SAM" id="MobiDB-lite"/>
    </source>
</evidence>
<dbReference type="PROSITE" id="PS50075">
    <property type="entry name" value="CARRIER"/>
    <property type="match status" value="1"/>
</dbReference>
<protein>
    <submittedName>
        <fullName evidence="5">LLM class flavin-dependent oxidoreductase</fullName>
    </submittedName>
</protein>
<dbReference type="NCBIfam" id="TIGR04020">
    <property type="entry name" value="seco_metab_LLM"/>
    <property type="match status" value="1"/>
</dbReference>
<dbReference type="InterPro" id="IPR045851">
    <property type="entry name" value="AMP-bd_C_sf"/>
</dbReference>
<dbReference type="Gene3D" id="3.30.300.30">
    <property type="match status" value="1"/>
</dbReference>
<dbReference type="InterPro" id="IPR011251">
    <property type="entry name" value="Luciferase-like_dom"/>
</dbReference>
<dbReference type="InterPro" id="IPR036661">
    <property type="entry name" value="Luciferase-like_sf"/>
</dbReference>
<dbReference type="FunFam" id="1.10.1200.10:FF:000016">
    <property type="entry name" value="Non-ribosomal peptide synthase"/>
    <property type="match status" value="1"/>
</dbReference>
<dbReference type="InterPro" id="IPR024011">
    <property type="entry name" value="Biosynth_lucif-like_mOase_dom"/>
</dbReference>
<dbReference type="GO" id="GO:0016705">
    <property type="term" value="F:oxidoreductase activity, acting on paired donors, with incorporation or reduction of molecular oxygen"/>
    <property type="evidence" value="ECO:0007669"/>
    <property type="project" value="InterPro"/>
</dbReference>
<evidence type="ECO:0000256" key="2">
    <source>
        <dbReference type="ARBA" id="ARBA00022553"/>
    </source>
</evidence>
<dbReference type="InterPro" id="IPR009081">
    <property type="entry name" value="PP-bd_ACP"/>
</dbReference>
<dbReference type="InterPro" id="IPR025110">
    <property type="entry name" value="AMP-bd_C"/>
</dbReference>
<dbReference type="SMART" id="SM00823">
    <property type="entry name" value="PKS_PP"/>
    <property type="match status" value="1"/>
</dbReference>
<sequence length="1553" mass="168122">MTPFSSILIGNESLLVQCGQILLERGHTISVLVTRTPAIADWARENGIEVERPGRSLARRIGNVSVDWLFSIANLSLIPADVLSLASKGAINFHDGPLPAYAGLNSPVWALLNGERDHGITWHMITDEVDAGEIVMRQPITIDDDETALTLNAKCFAAAIESFGPLVAAIETDSLSYEAQDFSARTIFARADRPDAAGRVDFGWKADRLAGFVRALDHGDYLNPLTTPKVDLGGFVASIKSAVKVPGGEADPGTVLAVESDNILVATTEGSVRLSGLTDANGTPVDPTQHSRAGDTLPTLDDADRLTAALAEAAPRENLVRTLFADPVSSDLGLSRSAEGAATIEEIPIVVPDGLDGTQLAGVLAAAALRSTGRNAIDIAYAGNPFPCPAGYLSDWAPVRITVDGDVTLKTLADNVDAQFVRARAHPTFALDIVLRDPAIAAAAVPEFGVSEACEPGLISGTAVTVHLSDSGLRLFHDGARVDPDMAKLFAARIERLAAAIDDDAEIMLEAAPILSDQELELVTRTWNQSEVDYDHNQTMHAAFEEQVARTPDAVALVFEGETLTYADLDVRANRVAHVLRDMGVERGTFVGLYLNRSLELVIAAIAILKAGAAYVPLDPAYPTDRTTLYIEDSEVKVIVTSSDLAVHLPENSAQTLLVDRDERIDVATTESPKCAATGHDAAYLIYTSGSTGRPKGVVLEHRNVSNFFRGMDDRVPHEPDGTWLAVTSLSFDISVLELFYTLSRGFKVVIVTEEARLNPSDGVPRSGKGMQFSLFYWGNDDGVGPKKYELLLEGAKFADSNGFCAVWTPERHFHAFGGPYPNPSVTGAAVAAVTKQIGVRAGSCVAPLHHPARIAEEWALIDNLTNGRAGLAIASGWQPDDFILRPENAPPKNKPAMLDAIETLRKLWRGEPVAFDHPLGGMIDVVTQPRPVSKDLPVWVTTAGNPDTWEEAGRIGANVLTHLLGQNIEEVAEKIRIYHSALKEAGYDPAAHTVTLMLHTYLAESRDKARETAREPMKDYLRSAAGLIKQYAWAFPAFKKPQGVSDPMQIDLSSTDEEEMDAILEFAFRRYFEDSGLFGTIEDGVRRVEQLKAIGVNEIACLIDYGIPVPQVMDGLAPLAEVLQQTNLDIEPDDEDFSIAAQICRHEVTHLQCTPSMARLLLGDAGARAALSRVEHLMIGGEALPGHLARELADIVGRPIQNMYGPTETTIWSSTELTTGDEATVNIGRPIANTQFYVLDADDRPLPVGVPGELFIGGDGVAREYWKRPDLTAERFRPDIFASREGARIYRTGDLAKWRPDGRLDFLGRADNQLKIRGYRIELGEIEAVLEEQSMIRQAVVLAREDTPGDVRLVAYLLSDATISPAALHAALSAKLPDFMVPAQYIQVDAFPLTPNKKVDRKALPKPIEAAPLAQTAPAPKGDPIPADALASSGNVEEQIASIWKRVLGVSQISPDDNFFTLGGHSLLAVQVHRELKAIFGPANLSITDIFRFPTLGALSQHLSPNSPASEAKDVDSDLHATNSAVSQNRGQMRKDIMSRRRELRARRKEST</sequence>
<feature type="region of interest" description="Disordered" evidence="3">
    <location>
        <begin position="1504"/>
        <end position="1553"/>
    </location>
</feature>
<dbReference type="InterPro" id="IPR042099">
    <property type="entry name" value="ANL_N_sf"/>
</dbReference>
<dbReference type="InterPro" id="IPR036477">
    <property type="entry name" value="Formyl_transf_N_sf"/>
</dbReference>
<dbReference type="GO" id="GO:0072330">
    <property type="term" value="P:monocarboxylic acid biosynthetic process"/>
    <property type="evidence" value="ECO:0007669"/>
    <property type="project" value="UniProtKB-ARBA"/>
</dbReference>
<dbReference type="SUPFAM" id="SSF53328">
    <property type="entry name" value="Formyltransferase"/>
    <property type="match status" value="1"/>
</dbReference>
<dbReference type="InterPro" id="IPR020806">
    <property type="entry name" value="PKS_PP-bd"/>
</dbReference>
<dbReference type="GO" id="GO:0005737">
    <property type="term" value="C:cytoplasm"/>
    <property type="evidence" value="ECO:0007669"/>
    <property type="project" value="TreeGrafter"/>
</dbReference>
<dbReference type="Proteomes" id="UP000824927">
    <property type="component" value="Unassembled WGS sequence"/>
</dbReference>
<dbReference type="SUPFAM" id="SSF56801">
    <property type="entry name" value="Acetyl-CoA synthetase-like"/>
    <property type="match status" value="2"/>
</dbReference>
<dbReference type="InterPro" id="IPR000873">
    <property type="entry name" value="AMP-dep_synth/lig_dom"/>
</dbReference>
<dbReference type="Gene3D" id="3.20.20.30">
    <property type="entry name" value="Luciferase-like domain"/>
    <property type="match status" value="1"/>
</dbReference>
<dbReference type="GO" id="GO:0043041">
    <property type="term" value="P:amino acid activation for nonribosomal peptide biosynthetic process"/>
    <property type="evidence" value="ECO:0007669"/>
    <property type="project" value="TreeGrafter"/>
</dbReference>
<dbReference type="InterPro" id="IPR002376">
    <property type="entry name" value="Formyl_transf_N"/>
</dbReference>
<dbReference type="FunFam" id="3.30.300.30:FF:000010">
    <property type="entry name" value="Enterobactin synthetase component F"/>
    <property type="match status" value="1"/>
</dbReference>
<dbReference type="FunFam" id="3.40.50.980:FF:000001">
    <property type="entry name" value="Non-ribosomal peptide synthetase"/>
    <property type="match status" value="1"/>
</dbReference>
<feature type="region of interest" description="Disordered" evidence="3">
    <location>
        <begin position="1412"/>
        <end position="1431"/>
    </location>
</feature>
<proteinExistence type="predicted"/>
<comment type="caution">
    <text evidence="5">The sequence shown here is derived from an EMBL/GenBank/DDBJ whole genome shotgun (WGS) entry which is preliminary data.</text>
</comment>
<feature type="compositionally biased region" description="Polar residues" evidence="3">
    <location>
        <begin position="278"/>
        <end position="291"/>
    </location>
</feature>
<gene>
    <name evidence="5" type="ORF">KUV31_07095</name>
</gene>
<dbReference type="GO" id="GO:0031177">
    <property type="term" value="F:phosphopantetheine binding"/>
    <property type="evidence" value="ECO:0007669"/>
    <property type="project" value="InterPro"/>
</dbReference>
<evidence type="ECO:0000313" key="6">
    <source>
        <dbReference type="Proteomes" id="UP000824927"/>
    </source>
</evidence>
<dbReference type="Pfam" id="PF00550">
    <property type="entry name" value="PP-binding"/>
    <property type="match status" value="1"/>
</dbReference>
<dbReference type="PROSITE" id="PS00455">
    <property type="entry name" value="AMP_BINDING"/>
    <property type="match status" value="1"/>
</dbReference>
<feature type="compositionally biased region" description="Polar residues" evidence="3">
    <location>
        <begin position="1521"/>
        <end position="1532"/>
    </location>
</feature>
<organism evidence="5 6">
    <name type="scientific">Qipengyuania aquimaris</name>
    <dbReference type="NCBI Taxonomy" id="255984"/>
    <lineage>
        <taxon>Bacteria</taxon>
        <taxon>Pseudomonadati</taxon>
        <taxon>Pseudomonadota</taxon>
        <taxon>Alphaproteobacteria</taxon>
        <taxon>Sphingomonadales</taxon>
        <taxon>Erythrobacteraceae</taxon>
        <taxon>Qipengyuania</taxon>
    </lineage>
</organism>
<dbReference type="InterPro" id="IPR011034">
    <property type="entry name" value="Formyl_transferase-like_C_sf"/>
</dbReference>
<dbReference type="PANTHER" id="PTHR45527">
    <property type="entry name" value="NONRIBOSOMAL PEPTIDE SYNTHETASE"/>
    <property type="match status" value="1"/>
</dbReference>
<dbReference type="Pfam" id="PF00501">
    <property type="entry name" value="AMP-binding"/>
    <property type="match status" value="2"/>
</dbReference>
<evidence type="ECO:0000313" key="5">
    <source>
        <dbReference type="EMBL" id="MBY6218108.1"/>
    </source>
</evidence>
<dbReference type="PANTHER" id="PTHR45527:SF1">
    <property type="entry name" value="FATTY ACID SYNTHASE"/>
    <property type="match status" value="1"/>
</dbReference>
<dbReference type="EMBL" id="JAHVKP010000001">
    <property type="protein sequence ID" value="MBY6218108.1"/>
    <property type="molecule type" value="Genomic_DNA"/>
</dbReference>
<dbReference type="SUPFAM" id="SSF47336">
    <property type="entry name" value="ACP-like"/>
    <property type="match status" value="1"/>
</dbReference>
<dbReference type="Pfam" id="PF00551">
    <property type="entry name" value="Formyl_trans_N"/>
    <property type="match status" value="1"/>
</dbReference>
<dbReference type="SUPFAM" id="SSF52777">
    <property type="entry name" value="CoA-dependent acyltransferases"/>
    <property type="match status" value="1"/>
</dbReference>
<dbReference type="GO" id="GO:0044550">
    <property type="term" value="P:secondary metabolite biosynthetic process"/>
    <property type="evidence" value="ECO:0007669"/>
    <property type="project" value="TreeGrafter"/>
</dbReference>
<name>A0A9Q3XCE4_9SPHN</name>
<dbReference type="Pfam" id="PF00296">
    <property type="entry name" value="Bac_luciferase"/>
    <property type="match status" value="1"/>
</dbReference>
<reference evidence="5" key="1">
    <citation type="submission" date="2021-06" db="EMBL/GenBank/DDBJ databases">
        <title>50 bacteria genomes isolated from Dapeng, Shenzhen, China.</title>
        <authorList>
            <person name="Zheng W."/>
            <person name="Yu S."/>
            <person name="Huang Y."/>
        </authorList>
    </citation>
    <scope>NUCLEOTIDE SEQUENCE</scope>
    <source>
        <strain evidence="5">DP4N28-2</strain>
    </source>
</reference>
<dbReference type="SUPFAM" id="SSF50486">
    <property type="entry name" value="FMT C-terminal domain-like"/>
    <property type="match status" value="1"/>
</dbReference>
<accession>A0A9Q3XCE4</accession>
<evidence type="ECO:0000256" key="1">
    <source>
        <dbReference type="ARBA" id="ARBA00022450"/>
    </source>
</evidence>
<dbReference type="Gene3D" id="3.40.50.980">
    <property type="match status" value="2"/>
</dbReference>
<keyword evidence="2" id="KW-0597">Phosphoprotein</keyword>
<feature type="region of interest" description="Disordered" evidence="3">
    <location>
        <begin position="275"/>
        <end position="295"/>
    </location>
</feature>
<dbReference type="SUPFAM" id="SSF51679">
    <property type="entry name" value="Bacterial luciferase-like"/>
    <property type="match status" value="1"/>
</dbReference>
<dbReference type="Gene3D" id="3.40.50.12780">
    <property type="entry name" value="N-terminal domain of ligase-like"/>
    <property type="match status" value="1"/>
</dbReference>
<dbReference type="Gene3D" id="3.40.50.12230">
    <property type="match status" value="1"/>
</dbReference>
<dbReference type="Pfam" id="PF13193">
    <property type="entry name" value="AMP-binding_C"/>
    <property type="match status" value="1"/>
</dbReference>
<dbReference type="CDD" id="cd08700">
    <property type="entry name" value="FMT_C_OzmH_like"/>
    <property type="match status" value="1"/>
</dbReference>
<dbReference type="CDD" id="cd05930">
    <property type="entry name" value="A_NRPS"/>
    <property type="match status" value="1"/>
</dbReference>
<dbReference type="Gene3D" id="1.10.1200.10">
    <property type="entry name" value="ACP-like"/>
    <property type="match status" value="1"/>
</dbReference>
<keyword evidence="1" id="KW-0596">Phosphopantetheine</keyword>
<feature type="compositionally biased region" description="Basic residues" evidence="3">
    <location>
        <begin position="1543"/>
        <end position="1553"/>
    </location>
</feature>
<dbReference type="InterPro" id="IPR036736">
    <property type="entry name" value="ACP-like_sf"/>
</dbReference>
<dbReference type="Gene3D" id="3.30.559.30">
    <property type="entry name" value="Nonribosomal peptide synthetase, condensation domain"/>
    <property type="match status" value="1"/>
</dbReference>
<dbReference type="InterPro" id="IPR020845">
    <property type="entry name" value="AMP-binding_CS"/>
</dbReference>
<feature type="domain" description="Carrier" evidence="4">
    <location>
        <begin position="1432"/>
        <end position="1508"/>
    </location>
</feature>
<evidence type="ECO:0000259" key="4">
    <source>
        <dbReference type="PROSITE" id="PS50075"/>
    </source>
</evidence>
<dbReference type="RefSeq" id="WP_222405034.1">
    <property type="nucleotide sequence ID" value="NZ_JAHVKP010000001.1"/>
</dbReference>